<comment type="caution">
    <text evidence="1">The sequence shown here is derived from an EMBL/GenBank/DDBJ whole genome shotgun (WGS) entry which is preliminary data.</text>
</comment>
<keyword evidence="2" id="KW-1185">Reference proteome</keyword>
<dbReference type="SUPFAM" id="SSF109604">
    <property type="entry name" value="HD-domain/PDEase-like"/>
    <property type="match status" value="1"/>
</dbReference>
<gene>
    <name evidence="1" type="ORF">K4A83_06135</name>
</gene>
<dbReference type="EMBL" id="JAIHOM010000022">
    <property type="protein sequence ID" value="MCW6035852.1"/>
    <property type="molecule type" value="Genomic_DNA"/>
</dbReference>
<dbReference type="RefSeq" id="WP_265263567.1">
    <property type="nucleotide sequence ID" value="NZ_JAIHOM010000022.1"/>
</dbReference>
<dbReference type="Proteomes" id="UP001526426">
    <property type="component" value="Unassembled WGS sequence"/>
</dbReference>
<accession>A0ABT3L322</accession>
<reference evidence="1 2" key="1">
    <citation type="submission" date="2021-08" db="EMBL/GenBank/DDBJ databases">
        <title>Draft genome sequence of Spirulina subsalsa with high tolerance to salinity and hype-accumulation of phycocyanin.</title>
        <authorList>
            <person name="Pei H."/>
            <person name="Jiang L."/>
        </authorList>
    </citation>
    <scope>NUCLEOTIDE SEQUENCE [LARGE SCALE GENOMIC DNA]</scope>
    <source>
        <strain evidence="1 2">FACHB-351</strain>
    </source>
</reference>
<sequence>MNFDFERDHQRCLDKLIWATRQLNINTTERDLSKIAELIVQAMTGRWRSFHTPDHIFEVGGSDNPIEVLAALFHDLVYVQVDQSVHFNLTFYITPFVREFRENLYIRDREDLGNDPMFDLVMEVFGFTPSQQLSPFGGQNEFLSALVAVKVLESFIPPSLILQIIACIEATIPFRPHKDGVSPAARLHERLIAVNESFQLGLSPEELVEAVRQSVRMANRDVGSFANPNPKIFLDGTWDLLPETNHNLRFTNSYTVNQYRVALQKMEGFMNFLKPDLVFQDYAGEPNAETYQSLLTRAGKNLETARLYLGSKLFTIALLEALSQRFGRNIPLSTIMGELNPEGLNVGKLEDFLPDISNNYPPQNSLEEDVFELLEKGRYSASSYDLKNSPLTTLMVKIMGFERIQQLHDNAKEFFEGKLDGESFLAVCDPMVVEIITNSLIKLFDNRKAALMRAS</sequence>
<evidence type="ECO:0000313" key="2">
    <source>
        <dbReference type="Proteomes" id="UP001526426"/>
    </source>
</evidence>
<evidence type="ECO:0000313" key="1">
    <source>
        <dbReference type="EMBL" id="MCW6035852.1"/>
    </source>
</evidence>
<organism evidence="1 2">
    <name type="scientific">Spirulina subsalsa FACHB-351</name>
    <dbReference type="NCBI Taxonomy" id="234711"/>
    <lineage>
        <taxon>Bacteria</taxon>
        <taxon>Bacillati</taxon>
        <taxon>Cyanobacteriota</taxon>
        <taxon>Cyanophyceae</taxon>
        <taxon>Spirulinales</taxon>
        <taxon>Spirulinaceae</taxon>
        <taxon>Spirulina</taxon>
    </lineage>
</organism>
<name>A0ABT3L322_9CYAN</name>
<proteinExistence type="predicted"/>
<protein>
    <submittedName>
        <fullName evidence="1">Uncharacterized protein</fullName>
    </submittedName>
</protein>